<feature type="compositionally biased region" description="Basic and acidic residues" evidence="12">
    <location>
        <begin position="97"/>
        <end position="108"/>
    </location>
</feature>
<evidence type="ECO:0000256" key="8">
    <source>
        <dbReference type="ARBA" id="ARBA00023125"/>
    </source>
</evidence>
<evidence type="ECO:0000256" key="1">
    <source>
        <dbReference type="ARBA" id="ARBA00004123"/>
    </source>
</evidence>
<keyword evidence="3" id="KW-0479">Metal-binding</keyword>
<sequence>MAGLNVIKSPIYEWSKAFGEKNIGEVSTTANDKADGNDSEDPIPSISKAIADSFQTRPLGIATPTKNTSGFLKENRMKPLYEEFCKLEVNEDVHRHHTPQKEHQHGIHEASQSTEDGCDSPLRRFMGQYPPDVADYLKNLNSSFKNSRFIKTLTPTKFIDSLAKLRDSDGDEQVESNSGNGDFYPNSMLAGNPDGFISSPSVLEKFIEGATTTTTTTDDNGKQENLFTQPSTGKYFDEVLGSSQNNNWPNVLPANVLPPVTMSSYEEILNFQQELLQLNNNNNGNAKEGSSNEQLVFPIYFQPMTVTQDESPTDQTNPIPNGPKLQHPNPGFDEKAMASMSGLPYDEDFIQRCRQACLDTEEYMNGGDPQSDSMKYLEEAAVRLLLNSVNNGIKRPRTYRRRNNEEAPQYQCQYCGKEFTRMFTLQTHQRVHSGDKPYVCEICGKAFRQSGTKLNHMRAVHAKEKPYKCDFCPKSFGHKSSLTVHRRIHTNEKPYTCEICGRRFTDRATMKKHMPTHTKEKNHQCEYCGKRLTQHSNLKRHILTVHINKKTKAPKE</sequence>
<dbReference type="RefSeq" id="XP_066932340.1">
    <property type="nucleotide sequence ID" value="XM_067076239.1"/>
</dbReference>
<accession>A0A7M5XDF8</accession>
<reference evidence="14" key="1">
    <citation type="submission" date="2021-01" db="UniProtKB">
        <authorList>
            <consortium name="EnsemblMetazoa"/>
        </authorList>
    </citation>
    <scope>IDENTIFICATION</scope>
</reference>
<dbReference type="GO" id="GO:0005634">
    <property type="term" value="C:nucleus"/>
    <property type="evidence" value="ECO:0007669"/>
    <property type="project" value="UniProtKB-SubCell"/>
</dbReference>
<dbReference type="EnsemblMetazoa" id="CLYHEMT021415.1">
    <property type="protein sequence ID" value="CLYHEMP021415.1"/>
    <property type="gene ID" value="CLYHEMG021415"/>
</dbReference>
<dbReference type="InterPro" id="IPR050331">
    <property type="entry name" value="Zinc_finger"/>
</dbReference>
<dbReference type="SMART" id="SM00355">
    <property type="entry name" value="ZnF_C2H2"/>
    <property type="match status" value="5"/>
</dbReference>
<dbReference type="GO" id="GO:0006357">
    <property type="term" value="P:regulation of transcription by RNA polymerase II"/>
    <property type="evidence" value="ECO:0007669"/>
    <property type="project" value="UniProtKB-ARBA"/>
</dbReference>
<dbReference type="Proteomes" id="UP000594262">
    <property type="component" value="Unplaced"/>
</dbReference>
<dbReference type="InterPro" id="IPR036236">
    <property type="entry name" value="Znf_C2H2_sf"/>
</dbReference>
<feature type="domain" description="C2H2-type" evidence="13">
    <location>
        <begin position="467"/>
        <end position="494"/>
    </location>
</feature>
<comment type="similarity">
    <text evidence="2">Belongs to the krueppel C2H2-type zinc-finger protein family.</text>
</comment>
<evidence type="ECO:0000256" key="2">
    <source>
        <dbReference type="ARBA" id="ARBA00006991"/>
    </source>
</evidence>
<evidence type="ECO:0000256" key="12">
    <source>
        <dbReference type="SAM" id="MobiDB-lite"/>
    </source>
</evidence>
<keyword evidence="5 11" id="KW-0863">Zinc-finger</keyword>
<dbReference type="FunFam" id="3.30.160.60:FF:000176">
    <property type="entry name" value="zinc finger protein 70"/>
    <property type="match status" value="1"/>
</dbReference>
<evidence type="ECO:0000256" key="10">
    <source>
        <dbReference type="ARBA" id="ARBA00023242"/>
    </source>
</evidence>
<dbReference type="PROSITE" id="PS50157">
    <property type="entry name" value="ZINC_FINGER_C2H2_2"/>
    <property type="match status" value="5"/>
</dbReference>
<feature type="domain" description="C2H2-type" evidence="13">
    <location>
        <begin position="438"/>
        <end position="466"/>
    </location>
</feature>
<dbReference type="OrthoDB" id="5984310at2759"/>
<keyword evidence="15" id="KW-1185">Reference proteome</keyword>
<dbReference type="PROSITE" id="PS00028">
    <property type="entry name" value="ZINC_FINGER_C2H2_1"/>
    <property type="match status" value="5"/>
</dbReference>
<comment type="subcellular location">
    <subcellularLocation>
        <location evidence="1">Nucleus</location>
    </subcellularLocation>
</comment>
<dbReference type="Gene3D" id="3.30.160.60">
    <property type="entry name" value="Classic Zinc Finger"/>
    <property type="match status" value="5"/>
</dbReference>
<evidence type="ECO:0000313" key="15">
    <source>
        <dbReference type="Proteomes" id="UP000594262"/>
    </source>
</evidence>
<proteinExistence type="inferred from homology"/>
<dbReference type="FunFam" id="3.30.160.60:FF:000182">
    <property type="entry name" value="zinc finger protein 366"/>
    <property type="match status" value="1"/>
</dbReference>
<dbReference type="FunFam" id="3.30.160.60:FF:000016">
    <property type="entry name" value="zinc finger protein 37 homolog"/>
    <property type="match status" value="1"/>
</dbReference>
<evidence type="ECO:0000256" key="11">
    <source>
        <dbReference type="PROSITE-ProRule" id="PRU00042"/>
    </source>
</evidence>
<dbReference type="Pfam" id="PF00096">
    <property type="entry name" value="zf-C2H2"/>
    <property type="match status" value="5"/>
</dbReference>
<dbReference type="FunFam" id="3.30.160.60:FF:000075">
    <property type="entry name" value="Putative zinc finger protein 536"/>
    <property type="match status" value="1"/>
</dbReference>
<keyword evidence="10" id="KW-0539">Nucleus</keyword>
<feature type="domain" description="C2H2-type" evidence="13">
    <location>
        <begin position="410"/>
        <end position="437"/>
    </location>
</feature>
<evidence type="ECO:0000256" key="6">
    <source>
        <dbReference type="ARBA" id="ARBA00022833"/>
    </source>
</evidence>
<feature type="region of interest" description="Disordered" evidence="12">
    <location>
        <begin position="97"/>
        <end position="116"/>
    </location>
</feature>
<evidence type="ECO:0000256" key="4">
    <source>
        <dbReference type="ARBA" id="ARBA00022737"/>
    </source>
</evidence>
<dbReference type="GeneID" id="136820003"/>
<keyword evidence="9" id="KW-0804">Transcription</keyword>
<name>A0A7M5XDF8_9CNID</name>
<dbReference type="InterPro" id="IPR013087">
    <property type="entry name" value="Znf_C2H2_type"/>
</dbReference>
<evidence type="ECO:0000256" key="7">
    <source>
        <dbReference type="ARBA" id="ARBA00023015"/>
    </source>
</evidence>
<keyword evidence="4" id="KW-0677">Repeat</keyword>
<evidence type="ECO:0000256" key="3">
    <source>
        <dbReference type="ARBA" id="ARBA00022723"/>
    </source>
</evidence>
<evidence type="ECO:0000313" key="14">
    <source>
        <dbReference type="EnsemblMetazoa" id="CLYHEMP021415.1"/>
    </source>
</evidence>
<evidence type="ECO:0000256" key="5">
    <source>
        <dbReference type="ARBA" id="ARBA00022771"/>
    </source>
</evidence>
<feature type="domain" description="C2H2-type" evidence="13">
    <location>
        <begin position="523"/>
        <end position="551"/>
    </location>
</feature>
<evidence type="ECO:0000259" key="13">
    <source>
        <dbReference type="PROSITE" id="PS50157"/>
    </source>
</evidence>
<dbReference type="PANTHER" id="PTHR16515:SF49">
    <property type="entry name" value="GASTRULA ZINC FINGER PROTEIN XLCGF49.1-LIKE-RELATED"/>
    <property type="match status" value="1"/>
</dbReference>
<dbReference type="AlphaFoldDB" id="A0A7M5XDF8"/>
<dbReference type="PANTHER" id="PTHR16515">
    <property type="entry name" value="PR DOMAIN ZINC FINGER PROTEIN"/>
    <property type="match status" value="1"/>
</dbReference>
<keyword evidence="6" id="KW-0862">Zinc</keyword>
<feature type="domain" description="C2H2-type" evidence="13">
    <location>
        <begin position="495"/>
        <end position="522"/>
    </location>
</feature>
<dbReference type="GO" id="GO:0003677">
    <property type="term" value="F:DNA binding"/>
    <property type="evidence" value="ECO:0007669"/>
    <property type="project" value="UniProtKB-KW"/>
</dbReference>
<evidence type="ECO:0000256" key="9">
    <source>
        <dbReference type="ARBA" id="ARBA00023163"/>
    </source>
</evidence>
<keyword evidence="7" id="KW-0805">Transcription regulation</keyword>
<dbReference type="FunFam" id="3.30.160.60:FF:001289">
    <property type="entry name" value="Zinc finger protein 574"/>
    <property type="match status" value="1"/>
</dbReference>
<organism evidence="14 15">
    <name type="scientific">Clytia hemisphaerica</name>
    <dbReference type="NCBI Taxonomy" id="252671"/>
    <lineage>
        <taxon>Eukaryota</taxon>
        <taxon>Metazoa</taxon>
        <taxon>Cnidaria</taxon>
        <taxon>Hydrozoa</taxon>
        <taxon>Hydroidolina</taxon>
        <taxon>Leptothecata</taxon>
        <taxon>Obeliida</taxon>
        <taxon>Clytiidae</taxon>
        <taxon>Clytia</taxon>
    </lineage>
</organism>
<dbReference type="GO" id="GO:0008270">
    <property type="term" value="F:zinc ion binding"/>
    <property type="evidence" value="ECO:0007669"/>
    <property type="project" value="UniProtKB-KW"/>
</dbReference>
<dbReference type="SUPFAM" id="SSF57667">
    <property type="entry name" value="beta-beta-alpha zinc fingers"/>
    <property type="match status" value="3"/>
</dbReference>
<keyword evidence="8" id="KW-0238">DNA-binding</keyword>
<protein>
    <recommendedName>
        <fullName evidence="13">C2H2-type domain-containing protein</fullName>
    </recommendedName>
</protein>